<dbReference type="Pfam" id="PF00583">
    <property type="entry name" value="Acetyltransf_1"/>
    <property type="match status" value="1"/>
</dbReference>
<evidence type="ECO:0000313" key="4">
    <source>
        <dbReference type="EMBL" id="MBO1308861.1"/>
    </source>
</evidence>
<accession>A0ABS3LGT6</accession>
<dbReference type="PROSITE" id="PS51186">
    <property type="entry name" value="GNAT"/>
    <property type="match status" value="1"/>
</dbReference>
<dbReference type="PANTHER" id="PTHR43877:SF2">
    <property type="entry name" value="AMINOALKYLPHOSPHONATE N-ACETYLTRANSFERASE-RELATED"/>
    <property type="match status" value="1"/>
</dbReference>
<dbReference type="InterPro" id="IPR016181">
    <property type="entry name" value="Acyl_CoA_acyltransferase"/>
</dbReference>
<dbReference type="InterPro" id="IPR050832">
    <property type="entry name" value="Bact_Acetyltransf"/>
</dbReference>
<dbReference type="SUPFAM" id="SSF55729">
    <property type="entry name" value="Acyl-CoA N-acyltransferases (Nat)"/>
    <property type="match status" value="1"/>
</dbReference>
<comment type="caution">
    <text evidence="4">The sequence shown here is derived from an EMBL/GenBank/DDBJ whole genome shotgun (WGS) entry which is preliminary data.</text>
</comment>
<keyword evidence="5" id="KW-1185">Reference proteome</keyword>
<feature type="domain" description="N-acetyltransferase" evidence="3">
    <location>
        <begin position="1"/>
        <end position="169"/>
    </location>
</feature>
<evidence type="ECO:0000256" key="2">
    <source>
        <dbReference type="ARBA" id="ARBA00023315"/>
    </source>
</evidence>
<sequence length="169" mass="19098">MQIIPIEASQAEILLDLGLRTFNDTFSPQNTPENMEAYVSEAFQLDKMAAELANPDSNFFFIYTDDQLAGYLKVNVNDAQTEDIAENALEIERIYVDVAFKGQGLGKALMEKALEVAKEKGRTTVWLGVWEKNLPAIGFYQKQGFEKVSQHSFWMGDDEQTDFILAKTL</sequence>
<reference evidence="4 5" key="1">
    <citation type="submission" date="2021-03" db="EMBL/GenBank/DDBJ databases">
        <title>Enterococcal diversity collection.</title>
        <authorList>
            <person name="Gilmore M.S."/>
            <person name="Schwartzman J."/>
            <person name="Van Tyne D."/>
            <person name="Martin M."/>
            <person name="Earl A.M."/>
            <person name="Manson A.L."/>
            <person name="Straub T."/>
            <person name="Salamzade R."/>
            <person name="Saavedra J."/>
            <person name="Lebreton F."/>
            <person name="Prichula J."/>
            <person name="Schaufler K."/>
            <person name="Gaca A."/>
            <person name="Sgardioli B."/>
            <person name="Wagenaar J."/>
            <person name="Strong T."/>
        </authorList>
    </citation>
    <scope>NUCLEOTIDE SEQUENCE [LARGE SCALE GENOMIC DNA]</scope>
    <source>
        <strain evidence="4 5">669A</strain>
    </source>
</reference>
<dbReference type="EMBL" id="JAFREM010000048">
    <property type="protein sequence ID" value="MBO1308861.1"/>
    <property type="molecule type" value="Genomic_DNA"/>
</dbReference>
<protein>
    <submittedName>
        <fullName evidence="4">GNAT family N-acetyltransferase</fullName>
    </submittedName>
</protein>
<gene>
    <name evidence="4" type="ORF">JZO70_22005</name>
</gene>
<dbReference type="InterPro" id="IPR000182">
    <property type="entry name" value="GNAT_dom"/>
</dbReference>
<proteinExistence type="predicted"/>
<dbReference type="Gene3D" id="3.40.630.30">
    <property type="match status" value="1"/>
</dbReference>
<organism evidence="4 5">
    <name type="scientific">Candidatus Enterococcus moelleringii</name>
    <dbReference type="NCBI Taxonomy" id="2815325"/>
    <lineage>
        <taxon>Bacteria</taxon>
        <taxon>Bacillati</taxon>
        <taxon>Bacillota</taxon>
        <taxon>Bacilli</taxon>
        <taxon>Lactobacillales</taxon>
        <taxon>Enterococcaceae</taxon>
        <taxon>Enterococcus</taxon>
    </lineage>
</organism>
<dbReference type="CDD" id="cd04301">
    <property type="entry name" value="NAT_SF"/>
    <property type="match status" value="1"/>
</dbReference>
<evidence type="ECO:0000256" key="1">
    <source>
        <dbReference type="ARBA" id="ARBA00022679"/>
    </source>
</evidence>
<name>A0ABS3LGT6_9ENTE</name>
<evidence type="ECO:0000259" key="3">
    <source>
        <dbReference type="PROSITE" id="PS51186"/>
    </source>
</evidence>
<dbReference type="PANTHER" id="PTHR43877">
    <property type="entry name" value="AMINOALKYLPHOSPHONATE N-ACETYLTRANSFERASE-RELATED-RELATED"/>
    <property type="match status" value="1"/>
</dbReference>
<dbReference type="Proteomes" id="UP000664601">
    <property type="component" value="Unassembled WGS sequence"/>
</dbReference>
<keyword evidence="2" id="KW-0012">Acyltransferase</keyword>
<evidence type="ECO:0000313" key="5">
    <source>
        <dbReference type="Proteomes" id="UP000664601"/>
    </source>
</evidence>
<keyword evidence="1" id="KW-0808">Transferase</keyword>